<evidence type="ECO:0000313" key="3">
    <source>
        <dbReference type="Proteomes" id="UP001363622"/>
    </source>
</evidence>
<feature type="transmembrane region" description="Helical" evidence="1">
    <location>
        <begin position="12"/>
        <end position="30"/>
    </location>
</feature>
<keyword evidence="1" id="KW-0472">Membrane</keyword>
<keyword evidence="1" id="KW-1133">Transmembrane helix</keyword>
<keyword evidence="3" id="KW-1185">Reference proteome</keyword>
<name>A0ABR1KIN8_9PEZI</name>
<accession>A0ABR1KIN8</accession>
<dbReference type="Proteomes" id="UP001363622">
    <property type="component" value="Unassembled WGS sequence"/>
</dbReference>
<dbReference type="EMBL" id="JBBPHU010000007">
    <property type="protein sequence ID" value="KAK7515586.1"/>
    <property type="molecule type" value="Genomic_DNA"/>
</dbReference>
<reference evidence="2 3" key="1">
    <citation type="submission" date="2024-04" db="EMBL/GenBank/DDBJ databases">
        <title>Phyllosticta paracitricarpa is synonymous to the EU quarantine fungus P. citricarpa based on phylogenomic analyses.</title>
        <authorList>
            <consortium name="Lawrence Berkeley National Laboratory"/>
            <person name="Van Ingen-Buijs V.A."/>
            <person name="Van Westerhoven A.C."/>
            <person name="Haridas S."/>
            <person name="Skiadas P."/>
            <person name="Martin F."/>
            <person name="Groenewald J.Z."/>
            <person name="Crous P.W."/>
            <person name="Seidl M.F."/>
        </authorList>
    </citation>
    <scope>NUCLEOTIDE SEQUENCE [LARGE SCALE GENOMIC DNA]</scope>
    <source>
        <strain evidence="2 3">CBS 123371</strain>
    </source>
</reference>
<evidence type="ECO:0000313" key="2">
    <source>
        <dbReference type="EMBL" id="KAK7515586.1"/>
    </source>
</evidence>
<dbReference type="PANTHER" id="PTHR28060">
    <property type="entry name" value="ATP SYNTHASE SUBUNIT J, MITOCHONDRIAL"/>
    <property type="match status" value="1"/>
</dbReference>
<dbReference type="InterPro" id="IPR006995">
    <property type="entry name" value="ATP_synth_F0_jsu"/>
</dbReference>
<sequence length="63" mass="6710">MSFLGRKWPTPVAAPMAPFYIAGIVILYGINAGATAYRKTPEFKDDPRNARFLAASAAANGGH</sequence>
<evidence type="ECO:0000256" key="1">
    <source>
        <dbReference type="SAM" id="Phobius"/>
    </source>
</evidence>
<gene>
    <name evidence="2" type="ORF">IWZ03DRAFT_379854</name>
</gene>
<organism evidence="2 3">
    <name type="scientific">Phyllosticta citriasiana</name>
    <dbReference type="NCBI Taxonomy" id="595635"/>
    <lineage>
        <taxon>Eukaryota</taxon>
        <taxon>Fungi</taxon>
        <taxon>Dikarya</taxon>
        <taxon>Ascomycota</taxon>
        <taxon>Pezizomycotina</taxon>
        <taxon>Dothideomycetes</taxon>
        <taxon>Dothideomycetes incertae sedis</taxon>
        <taxon>Botryosphaeriales</taxon>
        <taxon>Phyllostictaceae</taxon>
        <taxon>Phyllosticta</taxon>
    </lineage>
</organism>
<dbReference type="PANTHER" id="PTHR28060:SF1">
    <property type="entry name" value="ATP SYNTHASE SUBUNIT J, MITOCHONDRIAL"/>
    <property type="match status" value="1"/>
</dbReference>
<comment type="caution">
    <text evidence="2">The sequence shown here is derived from an EMBL/GenBank/DDBJ whole genome shotgun (WGS) entry which is preliminary data.</text>
</comment>
<proteinExistence type="predicted"/>
<dbReference type="Pfam" id="PF04911">
    <property type="entry name" value="ATP-synt_J"/>
    <property type="match status" value="1"/>
</dbReference>
<keyword evidence="1" id="KW-0812">Transmembrane</keyword>
<protein>
    <submittedName>
        <fullName evidence="2">ATP synthase j chain-domain-containing protein</fullName>
    </submittedName>
</protein>